<evidence type="ECO:0000313" key="2">
    <source>
        <dbReference type="Proteomes" id="UP001143856"/>
    </source>
</evidence>
<sequence>MLAIENAIEISSNPTSDHLLKSQADQYLEQIRLNPEGWQACVALFTRPQRASEVVRFVALGRVNEAILDGALDLQYLVSLRNVLLDYIRANYASYQQSQPDSFSLQNKLAQILTTLFVGLYREGWESFIDDFLALTISPGSSQRDNVTGIILYLRVLISINEEIAGHSSRHQDSTILKDLLRERDVRKMAQSWRELLELYNGQNDEVVMTTLTVLGEWVSWIDITLITNTPVFNTVRVIVERMNTSGANDKIRDAAINTIKEIVRKKMRPADKTQMIEHLELENIISTLVESPPLKGYQGTSLYDTDLAEAVGKLVNTIMTELLLVLAPPQKGVAVDSSTREKATGMVRRFVDPLLRFFSDEYDEVCSTVIQSLDLLLQYFGALVNNGGSLEAFSGKPAAILDAIIKKMRYDETSDWSNEDDETDEFQQLRKGLRGLQKTFASMDADLFINVWSSLVEGTFRSLEEQGIHLNWRDLELALHEMHLFGELGIDFGSSSVGGQTLTKLMNVAKFPDVAVIPLQYVEICSRYISLIKPEYPMFGRILESFDGLLRHESAEVREESYRLFFQFIKQFRAVISNGAETIIRSIVDLLIKPKVPSNSASKDIYSNEPGSSATSLWGSQMNLFRAIGCISSTADIPTGKQAEYVHLVMEPLFADMERHLAGAKSGDIQAILQVHYTITAVGTLGQSFYHGAPGGQNSKLIPTVVSDEFASAARVILITLSELNNFPIIRDGCRSALTHLIEVLGSAMLPQLRHWIDGLLPQGSSKQEMASFLDLLGHVIYKYKTEFFNDLDTLLTPLLQRVLGGLKEPISGTDDEAQLNKLRLAHVAFLGSILNSDLKTVFISPSNQDFLNEMISSIVDIATDINFGDMRHSRAAVILLTKMAEEWGGEDVASISENPTYLGTPSPRIAGFDGVLIDRFHVACWQVLDHQQFRPSTDAQSKQLLNEISDLERIIYRKTGRIFIEHLQSTLFPQLGIDGEQFLRSMATSKDRSILAKYLQALKESKLTR</sequence>
<proteinExistence type="predicted"/>
<protein>
    <submittedName>
        <fullName evidence="1">Uncharacterized protein</fullName>
    </submittedName>
</protein>
<dbReference type="Proteomes" id="UP001143856">
    <property type="component" value="Unassembled WGS sequence"/>
</dbReference>
<name>A0ACC1P1I8_9PEZI</name>
<comment type="caution">
    <text evidence="1">The sequence shown here is derived from an EMBL/GenBank/DDBJ whole genome shotgun (WGS) entry which is preliminary data.</text>
</comment>
<evidence type="ECO:0000313" key="1">
    <source>
        <dbReference type="EMBL" id="KAJ2985283.1"/>
    </source>
</evidence>
<accession>A0ACC1P1I8</accession>
<reference evidence="1" key="1">
    <citation type="submission" date="2022-10" db="EMBL/GenBank/DDBJ databases">
        <title>Genome Sequence of Xylaria curta.</title>
        <authorList>
            <person name="Buettner E."/>
        </authorList>
    </citation>
    <scope>NUCLEOTIDE SEQUENCE</scope>
    <source>
        <strain evidence="1">Babe10</strain>
    </source>
</reference>
<keyword evidence="2" id="KW-1185">Reference proteome</keyword>
<dbReference type="EMBL" id="JAPDGR010001130">
    <property type="protein sequence ID" value="KAJ2985283.1"/>
    <property type="molecule type" value="Genomic_DNA"/>
</dbReference>
<gene>
    <name evidence="1" type="ORF">NUW58_g5620</name>
</gene>
<organism evidence="1 2">
    <name type="scientific">Xylaria curta</name>
    <dbReference type="NCBI Taxonomy" id="42375"/>
    <lineage>
        <taxon>Eukaryota</taxon>
        <taxon>Fungi</taxon>
        <taxon>Dikarya</taxon>
        <taxon>Ascomycota</taxon>
        <taxon>Pezizomycotina</taxon>
        <taxon>Sordariomycetes</taxon>
        <taxon>Xylariomycetidae</taxon>
        <taxon>Xylariales</taxon>
        <taxon>Xylariaceae</taxon>
        <taxon>Xylaria</taxon>
    </lineage>
</organism>